<dbReference type="Proteomes" id="UP000790709">
    <property type="component" value="Unassembled WGS sequence"/>
</dbReference>
<comment type="caution">
    <text evidence="1">The sequence shown here is derived from an EMBL/GenBank/DDBJ whole genome shotgun (WGS) entry which is preliminary data.</text>
</comment>
<proteinExistence type="predicted"/>
<evidence type="ECO:0000313" key="1">
    <source>
        <dbReference type="EMBL" id="KAH7924039.1"/>
    </source>
</evidence>
<gene>
    <name evidence="1" type="ORF">BV22DRAFT_540765</name>
</gene>
<reference evidence="1" key="1">
    <citation type="journal article" date="2021" name="New Phytol.">
        <title>Evolutionary innovations through gain and loss of genes in the ectomycorrhizal Boletales.</title>
        <authorList>
            <person name="Wu G."/>
            <person name="Miyauchi S."/>
            <person name="Morin E."/>
            <person name="Kuo A."/>
            <person name="Drula E."/>
            <person name="Varga T."/>
            <person name="Kohler A."/>
            <person name="Feng B."/>
            <person name="Cao Y."/>
            <person name="Lipzen A."/>
            <person name="Daum C."/>
            <person name="Hundley H."/>
            <person name="Pangilinan J."/>
            <person name="Johnson J."/>
            <person name="Barry K."/>
            <person name="LaButti K."/>
            <person name="Ng V."/>
            <person name="Ahrendt S."/>
            <person name="Min B."/>
            <person name="Choi I.G."/>
            <person name="Park H."/>
            <person name="Plett J.M."/>
            <person name="Magnuson J."/>
            <person name="Spatafora J.W."/>
            <person name="Nagy L.G."/>
            <person name="Henrissat B."/>
            <person name="Grigoriev I.V."/>
            <person name="Yang Z.L."/>
            <person name="Xu J."/>
            <person name="Martin F.M."/>
        </authorList>
    </citation>
    <scope>NUCLEOTIDE SEQUENCE</scope>
    <source>
        <strain evidence="1">KUC20120723A-06</strain>
    </source>
</reference>
<dbReference type="EMBL" id="MU266435">
    <property type="protein sequence ID" value="KAH7924039.1"/>
    <property type="molecule type" value="Genomic_DNA"/>
</dbReference>
<keyword evidence="2" id="KW-1185">Reference proteome</keyword>
<evidence type="ECO:0000313" key="2">
    <source>
        <dbReference type="Proteomes" id="UP000790709"/>
    </source>
</evidence>
<protein>
    <submittedName>
        <fullName evidence="1">Uncharacterized protein</fullName>
    </submittedName>
</protein>
<organism evidence="1 2">
    <name type="scientific">Leucogyrophana mollusca</name>
    <dbReference type="NCBI Taxonomy" id="85980"/>
    <lineage>
        <taxon>Eukaryota</taxon>
        <taxon>Fungi</taxon>
        <taxon>Dikarya</taxon>
        <taxon>Basidiomycota</taxon>
        <taxon>Agaricomycotina</taxon>
        <taxon>Agaricomycetes</taxon>
        <taxon>Agaricomycetidae</taxon>
        <taxon>Boletales</taxon>
        <taxon>Boletales incertae sedis</taxon>
        <taxon>Leucogyrophana</taxon>
    </lineage>
</organism>
<accession>A0ACB8BEV5</accession>
<sequence>MPRLLPRLLQHLRDAPLTDKNTQFKGGYVRYPKRISLKKPLPETPSFSAEHRTRSILLDEHLVSDRRLYDRHKSLPPRVRVHRRRATDNEESSVHDRPREMTDEEREWWSSPYLRMLSSPLRQCVLTRRYLPADFLIRLAPLQLPTSRSARPAQSLLPDGLEHPQFARRKAHTAAYVTCWKDAFQDFKERVPLQRFAPNLSVHALLSTQIGYLLRLRVLQELELLAESLAASVSRNSDATVIRRLTRAEWKAFTTHGTIPDGDPVAMLVVPPLNRNPKTKERPRPSSEPDLQAENRSVDDDSRRIPRFLPQVSTLHPIESIPSVAGTLLSQHLPPSRIPLYNGLALFPFRPQRAVLHAALCRLLLLERKARWKGYGTSQSSEFRTTESQRPRGDEKGSHTFLLCSSKNTIKRADTAALAIALWRLRMWEGGAYQAEGSGEDGWEVGGQWRTEYARRLR</sequence>
<name>A0ACB8BEV5_9AGAM</name>